<organism evidence="3 4">
    <name type="scientific">Rhododendron simsii</name>
    <name type="common">Sims's rhododendron</name>
    <dbReference type="NCBI Taxonomy" id="118357"/>
    <lineage>
        <taxon>Eukaryota</taxon>
        <taxon>Viridiplantae</taxon>
        <taxon>Streptophyta</taxon>
        <taxon>Embryophyta</taxon>
        <taxon>Tracheophyta</taxon>
        <taxon>Spermatophyta</taxon>
        <taxon>Magnoliopsida</taxon>
        <taxon>eudicotyledons</taxon>
        <taxon>Gunneridae</taxon>
        <taxon>Pentapetalae</taxon>
        <taxon>asterids</taxon>
        <taxon>Ericales</taxon>
        <taxon>Ericaceae</taxon>
        <taxon>Ericoideae</taxon>
        <taxon>Rhodoreae</taxon>
        <taxon>Rhododendron</taxon>
    </lineage>
</organism>
<proteinExistence type="predicted"/>
<dbReference type="InterPro" id="IPR036045">
    <property type="entry name" value="Sec1-like_sf"/>
</dbReference>
<accession>A0A834G8T5</accession>
<keyword evidence="4" id="KW-1185">Reference proteome</keyword>
<evidence type="ECO:0000313" key="4">
    <source>
        <dbReference type="Proteomes" id="UP000626092"/>
    </source>
</evidence>
<dbReference type="OrthoDB" id="2228at2759"/>
<name>A0A834G8T5_RHOSS</name>
<feature type="compositionally biased region" description="Low complexity" evidence="2">
    <location>
        <begin position="230"/>
        <end position="248"/>
    </location>
</feature>
<dbReference type="Gene3D" id="3.40.50.2060">
    <property type="match status" value="1"/>
</dbReference>
<dbReference type="Proteomes" id="UP000626092">
    <property type="component" value="Unassembled WGS sequence"/>
</dbReference>
<dbReference type="SUPFAM" id="SSF56815">
    <property type="entry name" value="Sec1/munc18-like (SM) proteins"/>
    <property type="match status" value="1"/>
</dbReference>
<dbReference type="InterPro" id="IPR043154">
    <property type="entry name" value="Sec-1-like_dom1"/>
</dbReference>
<sequence length="452" mass="48367">MSIRVQGDINVVVEDIYRRRQPLPTMDAIYFMQPTKENSPVPRELVSHIKKDGSVLARIGALREMNLEYFAIDSQVHRAPVIKNIVNCYCSDLISLQQDFLVSSPPNINDNHRAISSLVHQLDIRCALDYDGIPGVIGTGLGRAAHILLDYHPTPKSWPTPLIPTIVAASAVTAPLRLLHRRGKLSFPLASPKSGSSGASSSGHVTHISPSDYFAEKDMSRRLNLAAMVGRSGSRPSSASHSSTPAGRATTSGSLPQAFLPMLVASDFLTSALLFSVYSKDDGSMCEGPQGDVAVTGLIAENARLLGENNKLDKRKVADANFTKAMEELGKAEENVRIFEENMSEAFNNGFDDASMQFEDRVPEGLDLTITEIEISDDEAGPLAPVVLPSTSVIADQQEVGSSSAVAAAADRYGPTHLPAPIDPIVQGNPTAPANPSVPVIDVGQEMIAPAA</sequence>
<evidence type="ECO:0000313" key="3">
    <source>
        <dbReference type="EMBL" id="KAF7126289.1"/>
    </source>
</evidence>
<reference evidence="3" key="1">
    <citation type="submission" date="2019-11" db="EMBL/GenBank/DDBJ databases">
        <authorList>
            <person name="Liu Y."/>
            <person name="Hou J."/>
            <person name="Li T.-Q."/>
            <person name="Guan C.-H."/>
            <person name="Wu X."/>
            <person name="Wu H.-Z."/>
            <person name="Ling F."/>
            <person name="Zhang R."/>
            <person name="Shi X.-G."/>
            <person name="Ren J.-P."/>
            <person name="Chen E.-F."/>
            <person name="Sun J.-M."/>
        </authorList>
    </citation>
    <scope>NUCLEOTIDE SEQUENCE</scope>
    <source>
        <strain evidence="3">Adult_tree_wgs_1</strain>
        <tissue evidence="3">Leaves</tissue>
    </source>
</reference>
<keyword evidence="1" id="KW-0175">Coiled coil</keyword>
<evidence type="ECO:0000256" key="2">
    <source>
        <dbReference type="SAM" id="MobiDB-lite"/>
    </source>
</evidence>
<feature type="coiled-coil region" evidence="1">
    <location>
        <begin position="322"/>
        <end position="349"/>
    </location>
</feature>
<protein>
    <submittedName>
        <fullName evidence="3">Uncharacterized protein</fullName>
    </submittedName>
</protein>
<comment type="caution">
    <text evidence="3">The sequence shown here is derived from an EMBL/GenBank/DDBJ whole genome shotgun (WGS) entry which is preliminary data.</text>
</comment>
<feature type="region of interest" description="Disordered" evidence="2">
    <location>
        <begin position="229"/>
        <end position="252"/>
    </location>
</feature>
<dbReference type="AlphaFoldDB" id="A0A834G8T5"/>
<evidence type="ECO:0000256" key="1">
    <source>
        <dbReference type="SAM" id="Coils"/>
    </source>
</evidence>
<gene>
    <name evidence="3" type="ORF">RHSIM_Rhsim11G0001300</name>
</gene>
<dbReference type="EMBL" id="WJXA01000011">
    <property type="protein sequence ID" value="KAF7126289.1"/>
    <property type="molecule type" value="Genomic_DNA"/>
</dbReference>